<evidence type="ECO:0000313" key="7">
    <source>
        <dbReference type="EMBL" id="EFC06155.1"/>
    </source>
</evidence>
<feature type="domain" description="HTH dtxR-type" evidence="5">
    <location>
        <begin position="5"/>
        <end position="58"/>
    </location>
</feature>
<dbReference type="OrthoDB" id="9794394at2"/>
<dbReference type="Pfam" id="PF01325">
    <property type="entry name" value="Fe_dep_repress"/>
    <property type="match status" value="1"/>
</dbReference>
<dbReference type="GO" id="GO:0046983">
    <property type="term" value="F:protein dimerization activity"/>
    <property type="evidence" value="ECO:0007669"/>
    <property type="project" value="InterPro"/>
</dbReference>
<dbReference type="GO" id="GO:0046914">
    <property type="term" value="F:transition metal ion binding"/>
    <property type="evidence" value="ECO:0007669"/>
    <property type="project" value="InterPro"/>
</dbReference>
<organism evidence="7 8">
    <name type="scientific">Bulleidia extructa W1219</name>
    <dbReference type="NCBI Taxonomy" id="679192"/>
    <lineage>
        <taxon>Bacteria</taxon>
        <taxon>Bacillati</taxon>
        <taxon>Bacillota</taxon>
        <taxon>Erysipelotrichia</taxon>
        <taxon>Erysipelotrichales</taxon>
        <taxon>Erysipelotrichaceae</taxon>
        <taxon>Bulleidia</taxon>
    </lineage>
</organism>
<dbReference type="PANTHER" id="PTHR33238">
    <property type="entry name" value="IRON (METAL) DEPENDENT REPRESSOR, DTXR FAMILY"/>
    <property type="match status" value="1"/>
</dbReference>
<dbReference type="PANTHER" id="PTHR33238:SF7">
    <property type="entry name" value="IRON-DEPENDENT TRANSCRIPTIONAL REGULATOR"/>
    <property type="match status" value="1"/>
</dbReference>
<keyword evidence="2" id="KW-0805">Transcription regulation</keyword>
<dbReference type="STRING" id="679192.HMPREF9013_0850"/>
<evidence type="ECO:0000256" key="3">
    <source>
        <dbReference type="ARBA" id="ARBA00023125"/>
    </source>
</evidence>
<dbReference type="Proteomes" id="UP000005017">
    <property type="component" value="Unassembled WGS sequence"/>
</dbReference>
<dbReference type="InterPro" id="IPR036388">
    <property type="entry name" value="WH-like_DNA-bd_sf"/>
</dbReference>
<dbReference type="AlphaFoldDB" id="D2MM79"/>
<evidence type="ECO:0000256" key="2">
    <source>
        <dbReference type="ARBA" id="ARBA00023015"/>
    </source>
</evidence>
<accession>D2MM79</accession>
<reference evidence="8" key="1">
    <citation type="submission" date="2009-12" db="EMBL/GenBank/DDBJ databases">
        <title>Sequence of Clostridiales genomosp. BVAB3 str. UPII9-5.</title>
        <authorList>
            <person name="Madupu R."/>
            <person name="Durkin A.S."/>
            <person name="Torralba M."/>
            <person name="Methe B."/>
            <person name="Sutton G.G."/>
            <person name="Strausberg R.L."/>
            <person name="Nelson K.E."/>
        </authorList>
    </citation>
    <scope>NUCLEOTIDE SEQUENCE [LARGE SCALE GENOMIC DNA]</scope>
    <source>
        <strain evidence="8">W1219</strain>
    </source>
</reference>
<comment type="similarity">
    <text evidence="1">Belongs to the DtxR/MntR family.</text>
</comment>
<keyword evidence="3" id="KW-0238">DNA-binding</keyword>
<dbReference type="InterPro" id="IPR036390">
    <property type="entry name" value="WH_DNA-bd_sf"/>
</dbReference>
<dbReference type="RefSeq" id="WP_006626500.1">
    <property type="nucleotide sequence ID" value="NZ_ADFR01000002.1"/>
</dbReference>
<dbReference type="EMBL" id="ADFR01000002">
    <property type="protein sequence ID" value="EFC06155.1"/>
    <property type="molecule type" value="Genomic_DNA"/>
</dbReference>
<comment type="caution">
    <text evidence="7">The sequence shown here is derived from an EMBL/GenBank/DDBJ whole genome shotgun (WGS) entry which is preliminary data.</text>
</comment>
<keyword evidence="4" id="KW-0804">Transcription</keyword>
<feature type="domain" description="Iron dependent repressor metal binding and dimerisation" evidence="6">
    <location>
        <begin position="65"/>
        <end position="117"/>
    </location>
</feature>
<dbReference type="SUPFAM" id="SSF46785">
    <property type="entry name" value="Winged helix' DNA-binding domain"/>
    <property type="match status" value="1"/>
</dbReference>
<dbReference type="InterPro" id="IPR050536">
    <property type="entry name" value="DtxR_MntR_Metal-Reg"/>
</dbReference>
<sequence>MSIYESGEDYLLAILVIKERKGLCHSIDVAEETGYSKASVSIAMKKLRENGYIQMNQDGTLELLETGLAIAKKIHERNTVLTDYFKQLGVDPDIAYHDAHKIEHDLSDQTFSKIKEEYLKIKNKRGKS</sequence>
<gene>
    <name evidence="7" type="ORF">HMPREF9013_0850</name>
</gene>
<evidence type="ECO:0000259" key="5">
    <source>
        <dbReference type="Pfam" id="PF01325"/>
    </source>
</evidence>
<evidence type="ECO:0000256" key="4">
    <source>
        <dbReference type="ARBA" id="ARBA00023163"/>
    </source>
</evidence>
<dbReference type="Pfam" id="PF02742">
    <property type="entry name" value="Fe_dep_repr_C"/>
    <property type="match status" value="1"/>
</dbReference>
<evidence type="ECO:0000259" key="6">
    <source>
        <dbReference type="Pfam" id="PF02742"/>
    </source>
</evidence>
<dbReference type="SUPFAM" id="SSF47979">
    <property type="entry name" value="Iron-dependent repressor protein, dimerization domain"/>
    <property type="match status" value="1"/>
</dbReference>
<dbReference type="Gene3D" id="1.10.10.10">
    <property type="entry name" value="Winged helix-like DNA-binding domain superfamily/Winged helix DNA-binding domain"/>
    <property type="match status" value="1"/>
</dbReference>
<dbReference type="InterPro" id="IPR022689">
    <property type="entry name" value="Iron_dep_repressor"/>
</dbReference>
<dbReference type="GO" id="GO:0003700">
    <property type="term" value="F:DNA-binding transcription factor activity"/>
    <property type="evidence" value="ECO:0007669"/>
    <property type="project" value="InterPro"/>
</dbReference>
<dbReference type="InterPro" id="IPR001367">
    <property type="entry name" value="Fe_dep_repressor"/>
</dbReference>
<dbReference type="InterPro" id="IPR022687">
    <property type="entry name" value="HTH_DTXR"/>
</dbReference>
<keyword evidence="8" id="KW-1185">Reference proteome</keyword>
<protein>
    <submittedName>
        <fullName evidence="7">Iron dependent repressor DNA binding domain protein</fullName>
    </submittedName>
</protein>
<proteinExistence type="inferred from homology"/>
<dbReference type="GO" id="GO:0003677">
    <property type="term" value="F:DNA binding"/>
    <property type="evidence" value="ECO:0007669"/>
    <property type="project" value="UniProtKB-KW"/>
</dbReference>
<dbReference type="SMART" id="SM00529">
    <property type="entry name" value="HTH_DTXR"/>
    <property type="match status" value="1"/>
</dbReference>
<dbReference type="InterPro" id="IPR036421">
    <property type="entry name" value="Fe_dep_repressor_sf"/>
</dbReference>
<dbReference type="Gene3D" id="1.10.60.10">
    <property type="entry name" value="Iron dependent repressor, metal binding and dimerisation domain"/>
    <property type="match status" value="1"/>
</dbReference>
<name>D2MM79_9FIRM</name>
<evidence type="ECO:0000256" key="1">
    <source>
        <dbReference type="ARBA" id="ARBA00007871"/>
    </source>
</evidence>
<evidence type="ECO:0000313" key="8">
    <source>
        <dbReference type="Proteomes" id="UP000005017"/>
    </source>
</evidence>
<dbReference type="eggNOG" id="COG1321">
    <property type="taxonomic scope" value="Bacteria"/>
</dbReference>